<accession>A0A1V3IKG6</accession>
<proteinExistence type="predicted"/>
<sequence>MFGLFNKLFGSEENETKRTQKKIHDIVTSIENERKSKSKSRWDFDDVYRRATEEQEPTYKFLLGQIYYYGDGDIKPDYEKSIYWYTEAALSGDLPAMVHLGCFYREGDCGVEIDIEKAKYWFREAKKGGYNLNKDILEFISN</sequence>
<name>A0A1V3IKG6_9PAST</name>
<keyword evidence="2" id="KW-1185">Reference proteome</keyword>
<dbReference type="RefSeq" id="WP_077417227.1">
    <property type="nucleotide sequence ID" value="NZ_MLHJ01000085.1"/>
</dbReference>
<evidence type="ECO:0000313" key="1">
    <source>
        <dbReference type="EMBL" id="OOF41496.1"/>
    </source>
</evidence>
<reference evidence="1 2" key="1">
    <citation type="submission" date="2016-10" db="EMBL/GenBank/DDBJ databases">
        <title>Rodentibacter gen. nov. and new species.</title>
        <authorList>
            <person name="Christensen H."/>
        </authorList>
    </citation>
    <scope>NUCLEOTIDE SEQUENCE [LARGE SCALE GENOMIC DNA]</scope>
    <source>
        <strain evidence="1 2">CCUG17206</strain>
    </source>
</reference>
<dbReference type="OrthoDB" id="80091at2"/>
<dbReference type="Pfam" id="PF08238">
    <property type="entry name" value="Sel1"/>
    <property type="match status" value="2"/>
</dbReference>
<dbReference type="AlphaFoldDB" id="A0A1V3IKG6"/>
<dbReference type="InterPro" id="IPR052945">
    <property type="entry name" value="Mitotic_Regulator"/>
</dbReference>
<dbReference type="Gene3D" id="1.25.40.10">
    <property type="entry name" value="Tetratricopeptide repeat domain"/>
    <property type="match status" value="1"/>
</dbReference>
<gene>
    <name evidence="1" type="ORF">BKK50_08425</name>
</gene>
<dbReference type="PANTHER" id="PTHR43628:SF1">
    <property type="entry name" value="CHITIN SYNTHASE REGULATORY FACTOR 2-RELATED"/>
    <property type="match status" value="1"/>
</dbReference>
<dbReference type="SMART" id="SM00671">
    <property type="entry name" value="SEL1"/>
    <property type="match status" value="2"/>
</dbReference>
<dbReference type="InterPro" id="IPR011990">
    <property type="entry name" value="TPR-like_helical_dom_sf"/>
</dbReference>
<evidence type="ECO:0000313" key="2">
    <source>
        <dbReference type="Proteomes" id="UP000189433"/>
    </source>
</evidence>
<dbReference type="STRING" id="1908260.BKK50_08425"/>
<dbReference type="Proteomes" id="UP000189433">
    <property type="component" value="Unassembled WGS sequence"/>
</dbReference>
<dbReference type="InterPro" id="IPR006597">
    <property type="entry name" value="Sel1-like"/>
</dbReference>
<protein>
    <recommendedName>
        <fullName evidence="3">Sel1 repeat family protein</fullName>
    </recommendedName>
</protein>
<evidence type="ECO:0008006" key="3">
    <source>
        <dbReference type="Google" id="ProtNLM"/>
    </source>
</evidence>
<comment type="caution">
    <text evidence="1">The sequence shown here is derived from an EMBL/GenBank/DDBJ whole genome shotgun (WGS) entry which is preliminary data.</text>
</comment>
<dbReference type="EMBL" id="MLHJ01000085">
    <property type="protein sequence ID" value="OOF41496.1"/>
    <property type="molecule type" value="Genomic_DNA"/>
</dbReference>
<dbReference type="SUPFAM" id="SSF81901">
    <property type="entry name" value="HCP-like"/>
    <property type="match status" value="1"/>
</dbReference>
<dbReference type="PANTHER" id="PTHR43628">
    <property type="entry name" value="ACTIVATOR OF C KINASE PROTEIN 1-RELATED"/>
    <property type="match status" value="1"/>
</dbReference>
<organism evidence="1 2">
    <name type="scientific">Rodentibacter rarus</name>
    <dbReference type="NCBI Taxonomy" id="1908260"/>
    <lineage>
        <taxon>Bacteria</taxon>
        <taxon>Pseudomonadati</taxon>
        <taxon>Pseudomonadota</taxon>
        <taxon>Gammaproteobacteria</taxon>
        <taxon>Pasteurellales</taxon>
        <taxon>Pasteurellaceae</taxon>
        <taxon>Rodentibacter</taxon>
    </lineage>
</organism>